<protein>
    <recommendedName>
        <fullName evidence="3">Response regulator receiver domain-containing protein</fullName>
    </recommendedName>
</protein>
<dbReference type="EMBL" id="WNXD01000001">
    <property type="protein sequence ID" value="MBB2144005.1"/>
    <property type="molecule type" value="Genomic_DNA"/>
</dbReference>
<dbReference type="Proteomes" id="UP000601055">
    <property type="component" value="Unassembled WGS sequence"/>
</dbReference>
<reference evidence="1" key="1">
    <citation type="submission" date="2019-11" db="EMBL/GenBank/DDBJ databases">
        <title>Description of Pedobacter sp. LMG 31464T.</title>
        <authorList>
            <person name="Carlier A."/>
            <person name="Qi S."/>
            <person name="Vandamme P."/>
        </authorList>
    </citation>
    <scope>NUCLEOTIDE SEQUENCE</scope>
    <source>
        <strain evidence="1">LMG 31464</strain>
    </source>
</reference>
<accession>A0A923DWK8</accession>
<gene>
    <name evidence="1" type="ORF">GM921_00780</name>
</gene>
<organism evidence="1 2">
    <name type="scientific">Pedobacter planticolens</name>
    <dbReference type="NCBI Taxonomy" id="2679964"/>
    <lineage>
        <taxon>Bacteria</taxon>
        <taxon>Pseudomonadati</taxon>
        <taxon>Bacteroidota</taxon>
        <taxon>Sphingobacteriia</taxon>
        <taxon>Sphingobacteriales</taxon>
        <taxon>Sphingobacteriaceae</taxon>
        <taxon>Pedobacter</taxon>
    </lineage>
</organism>
<dbReference type="SUPFAM" id="SSF52172">
    <property type="entry name" value="CheY-like"/>
    <property type="match status" value="1"/>
</dbReference>
<dbReference type="RefSeq" id="WP_182920707.1">
    <property type="nucleotide sequence ID" value="NZ_WNXD01000001.1"/>
</dbReference>
<dbReference type="Gene3D" id="3.40.50.2300">
    <property type="match status" value="1"/>
</dbReference>
<dbReference type="InterPro" id="IPR011006">
    <property type="entry name" value="CheY-like_superfamily"/>
</dbReference>
<name>A0A923DWK8_9SPHI</name>
<dbReference type="AlphaFoldDB" id="A0A923DWK8"/>
<sequence>MPTCFIFAENLSINAIAPHIEQLSLPIIGTATTFDEGFRLIMGFKPEIVFIDMIFVQRYSEELQLLKHKTSFVVISDTTADAFAAFEFHALDYLLKPVKYTRLIKSIEIYQSIEARFALGQKINPEI</sequence>
<proteinExistence type="predicted"/>
<keyword evidence="2" id="KW-1185">Reference proteome</keyword>
<comment type="caution">
    <text evidence="1">The sequence shown here is derived from an EMBL/GenBank/DDBJ whole genome shotgun (WGS) entry which is preliminary data.</text>
</comment>
<evidence type="ECO:0000313" key="2">
    <source>
        <dbReference type="Proteomes" id="UP000601055"/>
    </source>
</evidence>
<evidence type="ECO:0008006" key="3">
    <source>
        <dbReference type="Google" id="ProtNLM"/>
    </source>
</evidence>
<evidence type="ECO:0000313" key="1">
    <source>
        <dbReference type="EMBL" id="MBB2144005.1"/>
    </source>
</evidence>